<feature type="region of interest" description="Disordered" evidence="1">
    <location>
        <begin position="139"/>
        <end position="169"/>
    </location>
</feature>
<dbReference type="AlphaFoldDB" id="A0A5M3MP52"/>
<accession>A0A5M3MP52</accession>
<evidence type="ECO:0000256" key="1">
    <source>
        <dbReference type="SAM" id="MobiDB-lite"/>
    </source>
</evidence>
<organism evidence="3 4">
    <name type="scientific">Coniophora puteana (strain RWD-64-598)</name>
    <name type="common">Brown rot fungus</name>
    <dbReference type="NCBI Taxonomy" id="741705"/>
    <lineage>
        <taxon>Eukaryota</taxon>
        <taxon>Fungi</taxon>
        <taxon>Dikarya</taxon>
        <taxon>Basidiomycota</taxon>
        <taxon>Agaricomycotina</taxon>
        <taxon>Agaricomycetes</taxon>
        <taxon>Agaricomycetidae</taxon>
        <taxon>Boletales</taxon>
        <taxon>Coniophorineae</taxon>
        <taxon>Coniophoraceae</taxon>
        <taxon>Coniophora</taxon>
    </lineage>
</organism>
<dbReference type="OrthoDB" id="5579281at2759"/>
<dbReference type="InterPro" id="IPR057379">
    <property type="entry name" value="PH_SPO71"/>
</dbReference>
<dbReference type="PANTHER" id="PTHR28076">
    <property type="entry name" value="SPORULATION-SPECIFIC PROTEIN 71"/>
    <property type="match status" value="1"/>
</dbReference>
<proteinExistence type="predicted"/>
<gene>
    <name evidence="3" type="ORF">CONPUDRAFT_103997</name>
</gene>
<dbReference type="EMBL" id="JH711578">
    <property type="protein sequence ID" value="EIW80949.1"/>
    <property type="molecule type" value="Genomic_DNA"/>
</dbReference>
<dbReference type="OMA" id="DRWVMSI"/>
<keyword evidence="4" id="KW-1185">Reference proteome</keyword>
<feature type="compositionally biased region" description="Acidic residues" evidence="1">
    <location>
        <begin position="668"/>
        <end position="677"/>
    </location>
</feature>
<evidence type="ECO:0000313" key="3">
    <source>
        <dbReference type="EMBL" id="EIW80949.1"/>
    </source>
</evidence>
<evidence type="ECO:0000313" key="4">
    <source>
        <dbReference type="Proteomes" id="UP000053558"/>
    </source>
</evidence>
<evidence type="ECO:0000259" key="2">
    <source>
        <dbReference type="SMART" id="SM00233"/>
    </source>
</evidence>
<name>A0A5M3MP52_CONPW</name>
<dbReference type="Proteomes" id="UP000053558">
    <property type="component" value="Unassembled WGS sequence"/>
</dbReference>
<protein>
    <recommendedName>
        <fullName evidence="2">PH domain-containing protein</fullName>
    </recommendedName>
</protein>
<comment type="caution">
    <text evidence="3">The sequence shown here is derived from an EMBL/GenBank/DDBJ whole genome shotgun (WGS) entry which is preliminary data.</text>
</comment>
<feature type="domain" description="PH" evidence="2">
    <location>
        <begin position="799"/>
        <end position="951"/>
    </location>
</feature>
<feature type="region of interest" description="Disordered" evidence="1">
    <location>
        <begin position="92"/>
        <end position="120"/>
    </location>
</feature>
<dbReference type="PANTHER" id="PTHR28076:SF1">
    <property type="entry name" value="PROSPORE MEMBRANE ADAPTER PROTEIN SPO71"/>
    <property type="match status" value="1"/>
</dbReference>
<dbReference type="InterPro" id="IPR001849">
    <property type="entry name" value="PH_domain"/>
</dbReference>
<reference evidence="4" key="1">
    <citation type="journal article" date="2012" name="Science">
        <title>The Paleozoic origin of enzymatic lignin decomposition reconstructed from 31 fungal genomes.</title>
        <authorList>
            <person name="Floudas D."/>
            <person name="Binder M."/>
            <person name="Riley R."/>
            <person name="Barry K."/>
            <person name="Blanchette R.A."/>
            <person name="Henrissat B."/>
            <person name="Martinez A.T."/>
            <person name="Otillar R."/>
            <person name="Spatafora J.W."/>
            <person name="Yadav J.S."/>
            <person name="Aerts A."/>
            <person name="Benoit I."/>
            <person name="Boyd A."/>
            <person name="Carlson A."/>
            <person name="Copeland A."/>
            <person name="Coutinho P.M."/>
            <person name="de Vries R.P."/>
            <person name="Ferreira P."/>
            <person name="Findley K."/>
            <person name="Foster B."/>
            <person name="Gaskell J."/>
            <person name="Glotzer D."/>
            <person name="Gorecki P."/>
            <person name="Heitman J."/>
            <person name="Hesse C."/>
            <person name="Hori C."/>
            <person name="Igarashi K."/>
            <person name="Jurgens J.A."/>
            <person name="Kallen N."/>
            <person name="Kersten P."/>
            <person name="Kohler A."/>
            <person name="Kuees U."/>
            <person name="Kumar T.K.A."/>
            <person name="Kuo A."/>
            <person name="LaButti K."/>
            <person name="Larrondo L.F."/>
            <person name="Lindquist E."/>
            <person name="Ling A."/>
            <person name="Lombard V."/>
            <person name="Lucas S."/>
            <person name="Lundell T."/>
            <person name="Martin R."/>
            <person name="McLaughlin D.J."/>
            <person name="Morgenstern I."/>
            <person name="Morin E."/>
            <person name="Murat C."/>
            <person name="Nagy L.G."/>
            <person name="Nolan M."/>
            <person name="Ohm R.A."/>
            <person name="Patyshakuliyeva A."/>
            <person name="Rokas A."/>
            <person name="Ruiz-Duenas F.J."/>
            <person name="Sabat G."/>
            <person name="Salamov A."/>
            <person name="Samejima M."/>
            <person name="Schmutz J."/>
            <person name="Slot J.C."/>
            <person name="St John F."/>
            <person name="Stenlid J."/>
            <person name="Sun H."/>
            <person name="Sun S."/>
            <person name="Syed K."/>
            <person name="Tsang A."/>
            <person name="Wiebenga A."/>
            <person name="Young D."/>
            <person name="Pisabarro A."/>
            <person name="Eastwood D.C."/>
            <person name="Martin F."/>
            <person name="Cullen D."/>
            <person name="Grigoriev I.V."/>
            <person name="Hibbett D.S."/>
        </authorList>
    </citation>
    <scope>NUCLEOTIDE SEQUENCE [LARGE SCALE GENOMIC DNA]</scope>
    <source>
        <strain evidence="4">RWD-64-598 SS2</strain>
    </source>
</reference>
<dbReference type="SMART" id="SM00233">
    <property type="entry name" value="PH"/>
    <property type="match status" value="2"/>
</dbReference>
<dbReference type="InterPro" id="IPR039486">
    <property type="entry name" value="Mug56/Spo71_PH"/>
</dbReference>
<feature type="domain" description="PH" evidence="2">
    <location>
        <begin position="544"/>
        <end position="730"/>
    </location>
</feature>
<feature type="region of interest" description="Disordered" evidence="1">
    <location>
        <begin position="663"/>
        <end position="686"/>
    </location>
</feature>
<feature type="region of interest" description="Disordered" evidence="1">
    <location>
        <begin position="207"/>
        <end position="248"/>
    </location>
</feature>
<sequence>MQPSVVPSDDSSTSSLSRIIEHHALHFFLRMGGKFDDWEEATRQGMRDDMLERWQRSEWGGGLKRRTVGSTATTQWVGGSFEVGDVLGVNILEDPPAGPSLADPPRSSSSTRDTHAVSLVPSTVGESSFVTANSSLSSIEGHPATNGDALQPVNSNTETSETRGFMNASPSPNLTGASYHAASTEALIVPEMSLNRNKSRKNVHYVDEPPTPQLQLTSEEPAAPSEVLNRSGDEVNETSAGATAEVDTPPLNREGIVYRDRMLVRVSYTKSENLSRTFNEHENRVTSHLRYEDWAEFLVVWRKDRIELYEDYSMPGKEWVTGHKHLAFVIPLRSRRTQVSLYSFTDLSFCILCPPTPVHNGETKARQIFHLAKVGTNVFIFKTKSRTRAVDWVWHLWQKFGGEIPTSLEIRCPNIDSRIKLAVPVGDTTDLDKAFAMFSKSNIINLVRNSLKEVSGSAVMSDWEAIISQKDAVGKSIELAWRSEAKLDWIWWDKDVDGNSRDWAMLCGMALKQAGKPAQLELRLQEHFPSTLHLSNGVKMQEPPGLEGYLNRIKPRTQVKQEVYVSTHDGNLFFLAPGSAGPPTPPNVHLSSGVLPPADDIVHSLRNEESHRESKQVQTAYGVIDLRHILLVRRATDPTPHIQVDVTQLTQEAADYNMHPEFSLFDPDGSDNEDEGGEAGLSNATNKPGLRLKRSFEIIMESGTIVRFEAYSCNVCLEWLMRLRSLVLYWKQRHRIDAHDEMEVAYSASRQLRLTPRVTKCHQQHGSDHAPEPLTDPEAPMPALSSLYHWCVLLGCRPIIKSGRAFVRKGLRGQYKLVQLFLVAGHLIQYHVSPRSPLHHRRSKEISLLDAYVCSGYLAALTLRREEFRPDNTAIARHYNDGLETEDPEEDTLFIIWYRKNKSPPSSAMGQTNTSNIPSLSAKNHIAVFRTRSKIERDTWCWALNHELDKMARDNVDRERLLRGMGKLKES</sequence>
<dbReference type="KEGG" id="cput:CONPUDRAFT_103997"/>
<dbReference type="Pfam" id="PF15404">
    <property type="entry name" value="PH_4"/>
    <property type="match status" value="1"/>
</dbReference>
<dbReference type="Pfam" id="PF23207">
    <property type="entry name" value="PH_SPO71"/>
    <property type="match status" value="1"/>
</dbReference>
<dbReference type="GeneID" id="19198456"/>
<dbReference type="GO" id="GO:1902657">
    <property type="term" value="P:protein localization to prospore membrane"/>
    <property type="evidence" value="ECO:0007669"/>
    <property type="project" value="InterPro"/>
</dbReference>
<dbReference type="InterPro" id="IPR040345">
    <property type="entry name" value="Mug56/Spo71"/>
</dbReference>
<dbReference type="RefSeq" id="XP_007768404.1">
    <property type="nucleotide sequence ID" value="XM_007770214.1"/>
</dbReference>